<sequence>MTKKLYKIIHTGHNLKHFVNQQTQNLFFTRYLETMVKFDRIETAWEAVSTVCHVYSLPPTMFNEGLLKAVLRDEKPEYIPLLCPNLSRKKQLEFMTVCLSAGKKLINHADKDTITQLKNIAEHCMTIANNESNTQQFNESINMSLHIIILSGDITALLNAVGMVLQNYKSAIISSETMTMCEEFSTKEGNAALIKKIRQLRKFYETQDETNAGAKREIKKK</sequence>
<protein>
    <submittedName>
        <fullName evidence="1">Uncharacterized protein</fullName>
    </submittedName>
</protein>
<keyword evidence="2" id="KW-1185">Reference proteome</keyword>
<dbReference type="AlphaFoldDB" id="H2XK21"/>
<organism evidence="1 2">
    <name type="scientific">Ciona intestinalis</name>
    <name type="common">Transparent sea squirt</name>
    <name type="synonym">Ascidia intestinalis</name>
    <dbReference type="NCBI Taxonomy" id="7719"/>
    <lineage>
        <taxon>Eukaryota</taxon>
        <taxon>Metazoa</taxon>
        <taxon>Chordata</taxon>
        <taxon>Tunicata</taxon>
        <taxon>Ascidiacea</taxon>
        <taxon>Phlebobranchia</taxon>
        <taxon>Cionidae</taxon>
        <taxon>Ciona</taxon>
    </lineage>
</organism>
<name>H2XK21_CIOIN</name>
<dbReference type="Ensembl" id="ENSCINT00000035872.1">
    <property type="protein sequence ID" value="ENSCINP00000030003.1"/>
    <property type="gene ID" value="ENSCING00000022562.1"/>
</dbReference>
<dbReference type="EMBL" id="EAAA01001920">
    <property type="status" value="NOT_ANNOTATED_CDS"/>
    <property type="molecule type" value="Genomic_DNA"/>
</dbReference>
<dbReference type="HOGENOM" id="CLU_1250276_0_0_1"/>
<dbReference type="Proteomes" id="UP000008144">
    <property type="component" value="Chromosome 4"/>
</dbReference>
<evidence type="ECO:0000313" key="2">
    <source>
        <dbReference type="Proteomes" id="UP000008144"/>
    </source>
</evidence>
<dbReference type="InParanoid" id="H2XK21"/>
<reference evidence="1" key="4">
    <citation type="submission" date="2025-09" db="UniProtKB">
        <authorList>
            <consortium name="Ensembl"/>
        </authorList>
    </citation>
    <scope>IDENTIFICATION</scope>
</reference>
<reference evidence="1" key="2">
    <citation type="journal article" date="2008" name="Genome Biol.">
        <title>Improved genome assembly and evidence-based global gene model set for the chordate Ciona intestinalis: new insight into intron and operon populations.</title>
        <authorList>
            <person name="Satou Y."/>
            <person name="Mineta K."/>
            <person name="Ogasawara M."/>
            <person name="Sasakura Y."/>
            <person name="Shoguchi E."/>
            <person name="Ueno K."/>
            <person name="Yamada L."/>
            <person name="Matsumoto J."/>
            <person name="Wasserscheid J."/>
            <person name="Dewar K."/>
            <person name="Wiley G.B."/>
            <person name="Macmil S.L."/>
            <person name="Roe B.A."/>
            <person name="Zeller R.W."/>
            <person name="Hastings K.E."/>
            <person name="Lemaire P."/>
            <person name="Lindquist E."/>
            <person name="Endo T."/>
            <person name="Hotta K."/>
            <person name="Inaba K."/>
        </authorList>
    </citation>
    <scope>NUCLEOTIDE SEQUENCE [LARGE SCALE GENOMIC DNA]</scope>
    <source>
        <strain evidence="1">wild type</strain>
    </source>
</reference>
<reference evidence="2" key="1">
    <citation type="journal article" date="2002" name="Science">
        <title>The draft genome of Ciona intestinalis: insights into chordate and vertebrate origins.</title>
        <authorList>
            <person name="Dehal P."/>
            <person name="Satou Y."/>
            <person name="Campbell R.K."/>
            <person name="Chapman J."/>
            <person name="Degnan B."/>
            <person name="De Tomaso A."/>
            <person name="Davidson B."/>
            <person name="Di Gregorio A."/>
            <person name="Gelpke M."/>
            <person name="Goodstein D.M."/>
            <person name="Harafuji N."/>
            <person name="Hastings K.E."/>
            <person name="Ho I."/>
            <person name="Hotta K."/>
            <person name="Huang W."/>
            <person name="Kawashima T."/>
            <person name="Lemaire P."/>
            <person name="Martinez D."/>
            <person name="Meinertzhagen I.A."/>
            <person name="Necula S."/>
            <person name="Nonaka M."/>
            <person name="Putnam N."/>
            <person name="Rash S."/>
            <person name="Saiga H."/>
            <person name="Satake M."/>
            <person name="Terry A."/>
            <person name="Yamada L."/>
            <person name="Wang H.G."/>
            <person name="Awazu S."/>
            <person name="Azumi K."/>
            <person name="Boore J."/>
            <person name="Branno M."/>
            <person name="Chin-Bow S."/>
            <person name="DeSantis R."/>
            <person name="Doyle S."/>
            <person name="Francino P."/>
            <person name="Keys D.N."/>
            <person name="Haga S."/>
            <person name="Hayashi H."/>
            <person name="Hino K."/>
            <person name="Imai K.S."/>
            <person name="Inaba K."/>
            <person name="Kano S."/>
            <person name="Kobayashi K."/>
            <person name="Kobayashi M."/>
            <person name="Lee B.I."/>
            <person name="Makabe K.W."/>
            <person name="Manohar C."/>
            <person name="Matassi G."/>
            <person name="Medina M."/>
            <person name="Mochizuki Y."/>
            <person name="Mount S."/>
            <person name="Morishita T."/>
            <person name="Miura S."/>
            <person name="Nakayama A."/>
            <person name="Nishizaka S."/>
            <person name="Nomoto H."/>
            <person name="Ohta F."/>
            <person name="Oishi K."/>
            <person name="Rigoutsos I."/>
            <person name="Sano M."/>
            <person name="Sasaki A."/>
            <person name="Sasakura Y."/>
            <person name="Shoguchi E."/>
            <person name="Shin-i T."/>
            <person name="Spagnuolo A."/>
            <person name="Stainier D."/>
            <person name="Suzuki M.M."/>
            <person name="Tassy O."/>
            <person name="Takatori N."/>
            <person name="Tokuoka M."/>
            <person name="Yagi K."/>
            <person name="Yoshizaki F."/>
            <person name="Wada S."/>
            <person name="Zhang C."/>
            <person name="Hyatt P.D."/>
            <person name="Larimer F."/>
            <person name="Detter C."/>
            <person name="Doggett N."/>
            <person name="Glavina T."/>
            <person name="Hawkins T."/>
            <person name="Richardson P."/>
            <person name="Lucas S."/>
            <person name="Kohara Y."/>
            <person name="Levine M."/>
            <person name="Satoh N."/>
            <person name="Rokhsar D.S."/>
        </authorList>
    </citation>
    <scope>NUCLEOTIDE SEQUENCE [LARGE SCALE GENOMIC DNA]</scope>
</reference>
<evidence type="ECO:0000313" key="1">
    <source>
        <dbReference type="Ensembl" id="ENSCINP00000030003.1"/>
    </source>
</evidence>
<dbReference type="GeneTree" id="ENSGT00390000016876"/>
<proteinExistence type="predicted"/>
<reference evidence="1" key="3">
    <citation type="submission" date="2025-08" db="UniProtKB">
        <authorList>
            <consortium name="Ensembl"/>
        </authorList>
    </citation>
    <scope>IDENTIFICATION</scope>
</reference>
<accession>H2XK21</accession>